<organism evidence="1 2">
    <name type="scientific">Meloidogyne enterolobii</name>
    <name type="common">Root-knot nematode worm</name>
    <name type="synonym">Meloidogyne mayaguensis</name>
    <dbReference type="NCBI Taxonomy" id="390850"/>
    <lineage>
        <taxon>Eukaryota</taxon>
        <taxon>Metazoa</taxon>
        <taxon>Ecdysozoa</taxon>
        <taxon>Nematoda</taxon>
        <taxon>Chromadorea</taxon>
        <taxon>Rhabditida</taxon>
        <taxon>Tylenchina</taxon>
        <taxon>Tylenchomorpha</taxon>
        <taxon>Tylenchoidea</taxon>
        <taxon>Meloidogynidae</taxon>
        <taxon>Meloidogyninae</taxon>
        <taxon>Meloidogyne</taxon>
    </lineage>
</organism>
<proteinExistence type="predicted"/>
<evidence type="ECO:0000313" key="2">
    <source>
        <dbReference type="Proteomes" id="UP001497535"/>
    </source>
</evidence>
<name>A0ACB0YDW7_MELEN</name>
<reference evidence="1" key="1">
    <citation type="submission" date="2023-11" db="EMBL/GenBank/DDBJ databases">
        <authorList>
            <person name="Poullet M."/>
        </authorList>
    </citation>
    <scope>NUCLEOTIDE SEQUENCE</scope>
    <source>
        <strain evidence="1">E1834</strain>
    </source>
</reference>
<gene>
    <name evidence="1" type="ORF">MENTE1834_LOCUS10925</name>
</gene>
<evidence type="ECO:0000313" key="1">
    <source>
        <dbReference type="EMBL" id="CAK5042720.1"/>
    </source>
</evidence>
<dbReference type="EMBL" id="CAVMJV010000010">
    <property type="protein sequence ID" value="CAK5042720.1"/>
    <property type="molecule type" value="Genomic_DNA"/>
</dbReference>
<sequence length="114" mass="13486">MFCLEGVLPLTLSLFLITPPPLLLPPLSIFLFPKKNIKFYFWHLIFGHFVHYFLQVWTCLSPHILLLPNIYVSIFYLFTHQKLITPQIVGEKGPLVSLNEFFFFPSKFFFYSIL</sequence>
<comment type="caution">
    <text evidence="1">The sequence shown here is derived from an EMBL/GenBank/DDBJ whole genome shotgun (WGS) entry which is preliminary data.</text>
</comment>
<accession>A0ACB0YDW7</accession>
<dbReference type="Proteomes" id="UP001497535">
    <property type="component" value="Unassembled WGS sequence"/>
</dbReference>
<keyword evidence="2" id="KW-1185">Reference proteome</keyword>
<protein>
    <submittedName>
        <fullName evidence="1">Uncharacterized protein</fullName>
    </submittedName>
</protein>